<evidence type="ECO:0000256" key="15">
    <source>
        <dbReference type="ARBA" id="ARBA00022692"/>
    </source>
</evidence>
<dbReference type="InterPro" id="IPR003593">
    <property type="entry name" value="AAA+_ATPase"/>
</dbReference>
<feature type="region of interest" description="Disordered" evidence="41">
    <location>
        <begin position="57"/>
        <end position="95"/>
    </location>
</feature>
<keyword evidence="27" id="KW-0458">Lysosome</keyword>
<dbReference type="PROSITE" id="PS50893">
    <property type="entry name" value="ABC_TRANSPORTER_2"/>
    <property type="match status" value="1"/>
</dbReference>
<name>A0AAD5SJ49_9FUNG</name>
<dbReference type="PANTHER" id="PTHR24221:SF654">
    <property type="entry name" value="ATP-BINDING CASSETTE SUB-FAMILY B MEMBER 6"/>
    <property type="match status" value="1"/>
</dbReference>
<feature type="transmembrane region" description="Helical" evidence="42">
    <location>
        <begin position="562"/>
        <end position="582"/>
    </location>
</feature>
<keyword evidence="13" id="KW-1003">Cell membrane</keyword>
<dbReference type="Proteomes" id="UP001212841">
    <property type="component" value="Unassembled WGS sequence"/>
</dbReference>
<dbReference type="InterPro" id="IPR032410">
    <property type="entry name" value="ABCB6_N"/>
</dbReference>
<dbReference type="SMART" id="SM00382">
    <property type="entry name" value="AAA"/>
    <property type="match status" value="1"/>
</dbReference>
<dbReference type="GO" id="GO:0005741">
    <property type="term" value="C:mitochondrial outer membrane"/>
    <property type="evidence" value="ECO:0007669"/>
    <property type="project" value="UniProtKB-SubCell"/>
</dbReference>
<keyword evidence="18" id="KW-1000">Mitochondrion outer membrane</keyword>
<dbReference type="CDD" id="cd18581">
    <property type="entry name" value="ABC_6TM_ABCB6"/>
    <property type="match status" value="1"/>
</dbReference>
<dbReference type="Gene3D" id="3.40.50.300">
    <property type="entry name" value="P-loop containing nucleotide triphosphate hydrolases"/>
    <property type="match status" value="1"/>
</dbReference>
<dbReference type="GO" id="GO:0005789">
    <property type="term" value="C:endoplasmic reticulum membrane"/>
    <property type="evidence" value="ECO:0007669"/>
    <property type="project" value="UniProtKB-SubCell"/>
</dbReference>
<dbReference type="GO" id="GO:0000139">
    <property type="term" value="C:Golgi membrane"/>
    <property type="evidence" value="ECO:0007669"/>
    <property type="project" value="UniProtKB-SubCell"/>
</dbReference>
<evidence type="ECO:0000256" key="41">
    <source>
        <dbReference type="SAM" id="MobiDB-lite"/>
    </source>
</evidence>
<dbReference type="PROSITE" id="PS50929">
    <property type="entry name" value="ABC_TM1F"/>
    <property type="match status" value="1"/>
</dbReference>
<keyword evidence="15 42" id="KW-0812">Transmembrane</keyword>
<dbReference type="InterPro" id="IPR011527">
    <property type="entry name" value="ABC1_TM_dom"/>
</dbReference>
<dbReference type="SUPFAM" id="SSF52540">
    <property type="entry name" value="P-loop containing nucleoside triphosphate hydrolases"/>
    <property type="match status" value="1"/>
</dbReference>
<evidence type="ECO:0000256" key="16">
    <source>
        <dbReference type="ARBA" id="ARBA00022741"/>
    </source>
</evidence>
<dbReference type="PROSITE" id="PS00211">
    <property type="entry name" value="ABC_TRANSPORTER_1"/>
    <property type="match status" value="1"/>
</dbReference>
<evidence type="ECO:0000259" key="43">
    <source>
        <dbReference type="PROSITE" id="PS50893"/>
    </source>
</evidence>
<dbReference type="Pfam" id="PF00664">
    <property type="entry name" value="ABC_membrane"/>
    <property type="match status" value="1"/>
</dbReference>
<evidence type="ECO:0000256" key="19">
    <source>
        <dbReference type="ARBA" id="ARBA00022824"/>
    </source>
</evidence>
<keyword evidence="20" id="KW-0067">ATP-binding</keyword>
<evidence type="ECO:0000256" key="38">
    <source>
        <dbReference type="ARBA" id="ARBA00048510"/>
    </source>
</evidence>
<feature type="transmembrane region" description="Helical" evidence="42">
    <location>
        <begin position="217"/>
        <end position="237"/>
    </location>
</feature>
<evidence type="ECO:0000259" key="44">
    <source>
        <dbReference type="PROSITE" id="PS50929"/>
    </source>
</evidence>
<evidence type="ECO:0000256" key="18">
    <source>
        <dbReference type="ARBA" id="ARBA00022787"/>
    </source>
</evidence>
<feature type="transmembrane region" description="Helical" evidence="42">
    <location>
        <begin position="418"/>
        <end position="441"/>
    </location>
</feature>
<keyword evidence="25 42" id="KW-0472">Membrane</keyword>
<keyword evidence="46" id="KW-1185">Reference proteome</keyword>
<keyword evidence="17" id="KW-0967">Endosome</keyword>
<evidence type="ECO:0000256" key="1">
    <source>
        <dbReference type="ARBA" id="ARBA00004146"/>
    </source>
</evidence>
<comment type="subunit">
    <text evidence="11">Homodimer.</text>
</comment>
<evidence type="ECO:0000313" key="45">
    <source>
        <dbReference type="EMBL" id="KAJ3056051.1"/>
    </source>
</evidence>
<evidence type="ECO:0000256" key="7">
    <source>
        <dbReference type="ARBA" id="ARBA00004550"/>
    </source>
</evidence>
<keyword evidence="23" id="KW-0333">Golgi apparatus</keyword>
<comment type="catalytic activity">
    <reaction evidence="40">
        <text>coproporphyrin I(in) + ATP + H2O = coproporphyrin I(out) + ADP + phosphate + H(+)</text>
        <dbReference type="Rhea" id="RHEA:66768"/>
        <dbReference type="ChEBI" id="CHEBI:15377"/>
        <dbReference type="ChEBI" id="CHEBI:15378"/>
        <dbReference type="ChEBI" id="CHEBI:30616"/>
        <dbReference type="ChEBI" id="CHEBI:43474"/>
        <dbReference type="ChEBI" id="CHEBI:167478"/>
        <dbReference type="ChEBI" id="CHEBI:456216"/>
    </reaction>
    <physiologicalReaction direction="left-to-right" evidence="40">
        <dbReference type="Rhea" id="RHEA:66769"/>
    </physiologicalReaction>
</comment>
<evidence type="ECO:0000256" key="20">
    <source>
        <dbReference type="ARBA" id="ARBA00022840"/>
    </source>
</evidence>
<feature type="transmembrane region" description="Helical" evidence="42">
    <location>
        <begin position="177"/>
        <end position="197"/>
    </location>
</feature>
<feature type="transmembrane region" description="Helical" evidence="42">
    <location>
        <begin position="447"/>
        <end position="467"/>
    </location>
</feature>
<dbReference type="Pfam" id="PF00005">
    <property type="entry name" value="ABC_tran"/>
    <property type="match status" value="1"/>
</dbReference>
<evidence type="ECO:0000256" key="27">
    <source>
        <dbReference type="ARBA" id="ARBA00023228"/>
    </source>
</evidence>
<evidence type="ECO:0000256" key="4">
    <source>
        <dbReference type="ARBA" id="ARBA00004374"/>
    </source>
</evidence>
<dbReference type="EMBL" id="JADGJD010000048">
    <property type="protein sequence ID" value="KAJ3056051.1"/>
    <property type="molecule type" value="Genomic_DNA"/>
</dbReference>
<sequence>MDIPSTAPHAFCPGPYFGHNRIEPCLADLSSTISLLVFIVVVGSVWQYKFTHEHVNSRTGRDERDARRSLLDDQGRANTEEDGDSAQARSRTNRSPRSHSFTVAARALTIFALITFLLDLALDLYLVVNPELPSTLIRYQSARTTADVLGSFAWLLAAALVSFAGSMGVVPSVIQQFWGLALFAESVQMYQWIINIVDPLYGPDGGSHPLDNFIDVAHFVLFLARYLAILSLAVIAITHRISARRPNAAIDEETGTPMRRSPSTASMTAAWSDTIRKCRKLLPFLWPRPLRLQLLVLACFLLLGLGRVVNLLVPMQYGVVVNDLSGHPENPDPEKRRPYFAYGAILLYVFFRFLQGGVGLLSSLQYFLWIPVGQYTTREVSVRMLEHLHSLSLQFHINRKTGEVLRVMDRGTASIGSLLSYLAFNILPVFVDIAIAVIYFIVTYDWAIGLIVFFTMALYIVCTIWITEWRTKFRREMNELDSASRARAVDSLLNFETVKYYNNEAWEVNQYDEAIRRYQQADWKSSSSLNVLNTAQNLVITIGLMAGLLLCGKRVADGEWSVGAFVLFLAYLLQLYQPLNWFGTYYRVIQQNFIDMEKMLDLFEEHQAVQDAPDAKDLLIKEGGGVTFDDVSFAYDPRQTALHNIKFTIPAGKTVALVGPSGGGKSTIFRLLFRFYDVTSGSIKIDGQDLRKVTQRSMRQHIGVVPQDTVLFNETIKYNIRYGNVNASDAEVEAAARAAQIHDRILTFPDGYETKVGERGLRLSGGEKQRIAIARTLLKNPSIILLDEATSALDNTTERLIQDSLKTLSANRTTLVIAHRLSTIVDADLILVMKEGRIVERGTHSELFKRGEDLFRKGVVADGGADGVGSGEGTYYSMWMRQGEEDSKRRGSVVPNGGQHLGVVNGAAGLSPGHVGHGFVTGPNPHQHQQGKKHA</sequence>
<dbReference type="GO" id="GO:0005774">
    <property type="term" value="C:vacuolar membrane"/>
    <property type="evidence" value="ECO:0007669"/>
    <property type="project" value="TreeGrafter"/>
</dbReference>
<gene>
    <name evidence="45" type="primary">HMT-1_4</name>
    <name evidence="45" type="ORF">HK097_008288</name>
</gene>
<comment type="catalytic activity">
    <reaction evidence="38">
        <text>uroporphyrin III(in) + ATP + H2O = uroporphyrin III(out) + ADP + phosphate + H(+)</text>
        <dbReference type="Rhea" id="RHEA:66776"/>
        <dbReference type="ChEBI" id="CHEBI:15377"/>
        <dbReference type="ChEBI" id="CHEBI:15378"/>
        <dbReference type="ChEBI" id="CHEBI:30616"/>
        <dbReference type="ChEBI" id="CHEBI:43474"/>
        <dbReference type="ChEBI" id="CHEBI:167479"/>
        <dbReference type="ChEBI" id="CHEBI:456216"/>
    </reaction>
    <physiologicalReaction direction="left-to-right" evidence="38">
        <dbReference type="Rhea" id="RHEA:66777"/>
    </physiologicalReaction>
</comment>
<evidence type="ECO:0000256" key="12">
    <source>
        <dbReference type="ARBA" id="ARBA00022448"/>
    </source>
</evidence>
<dbReference type="FunFam" id="3.40.50.300:FF:000186">
    <property type="entry name" value="ATP-binding cassette sub-family B member 7, mitochondrial"/>
    <property type="match status" value="1"/>
</dbReference>
<keyword evidence="24" id="KW-0496">Mitochondrion</keyword>
<evidence type="ECO:0000256" key="24">
    <source>
        <dbReference type="ARBA" id="ARBA00023128"/>
    </source>
</evidence>
<evidence type="ECO:0000256" key="28">
    <source>
        <dbReference type="ARBA" id="ARBA00024320"/>
    </source>
</evidence>
<keyword evidence="14" id="KW-0964">Secreted</keyword>
<evidence type="ECO:0000256" key="40">
    <source>
        <dbReference type="ARBA" id="ARBA00049398"/>
    </source>
</evidence>
<evidence type="ECO:0000256" key="42">
    <source>
        <dbReference type="SAM" id="Phobius"/>
    </source>
</evidence>
<evidence type="ECO:0000256" key="10">
    <source>
        <dbReference type="ARBA" id="ARBA00004656"/>
    </source>
</evidence>
<keyword evidence="19" id="KW-0256">Endoplasmic reticulum</keyword>
<evidence type="ECO:0000256" key="23">
    <source>
        <dbReference type="ARBA" id="ARBA00023034"/>
    </source>
</evidence>
<evidence type="ECO:0000256" key="33">
    <source>
        <dbReference type="ARBA" id="ARBA00047649"/>
    </source>
</evidence>
<feature type="domain" description="ABC transmembrane type-1" evidence="44">
    <location>
        <begin position="297"/>
        <end position="591"/>
    </location>
</feature>
<feature type="transmembrane region" description="Helical" evidence="42">
    <location>
        <begin position="29"/>
        <end position="48"/>
    </location>
</feature>
<evidence type="ECO:0000313" key="46">
    <source>
        <dbReference type="Proteomes" id="UP001212841"/>
    </source>
</evidence>
<dbReference type="EC" id="7.6.2.5" evidence="30"/>
<feature type="transmembrane region" description="Helical" evidence="42">
    <location>
        <begin position="538"/>
        <end position="556"/>
    </location>
</feature>
<evidence type="ECO:0000256" key="37">
    <source>
        <dbReference type="ARBA" id="ARBA00048455"/>
    </source>
</evidence>
<comment type="catalytic activity">
    <reaction evidence="36">
        <text>protoporphyrin IX(in) + ATP + H2O = protoporphyrin IX(out) + ADP + phosphate + H(+)</text>
        <dbReference type="Rhea" id="RHEA:61336"/>
        <dbReference type="ChEBI" id="CHEBI:15377"/>
        <dbReference type="ChEBI" id="CHEBI:15378"/>
        <dbReference type="ChEBI" id="CHEBI:30616"/>
        <dbReference type="ChEBI" id="CHEBI:43474"/>
        <dbReference type="ChEBI" id="CHEBI:57306"/>
        <dbReference type="ChEBI" id="CHEBI:456216"/>
    </reaction>
    <physiologicalReaction direction="left-to-right" evidence="36">
        <dbReference type="Rhea" id="RHEA:61337"/>
    </physiologicalReaction>
</comment>
<evidence type="ECO:0000256" key="35">
    <source>
        <dbReference type="ARBA" id="ARBA00047789"/>
    </source>
</evidence>
<evidence type="ECO:0000256" key="14">
    <source>
        <dbReference type="ARBA" id="ARBA00022525"/>
    </source>
</evidence>
<evidence type="ECO:0000256" key="17">
    <source>
        <dbReference type="ARBA" id="ARBA00022753"/>
    </source>
</evidence>
<feature type="transmembrane region" description="Helical" evidence="42">
    <location>
        <begin position="294"/>
        <end position="319"/>
    </location>
</feature>
<keyword evidence="22 42" id="KW-1133">Transmembrane helix</keyword>
<dbReference type="InterPro" id="IPR003439">
    <property type="entry name" value="ABC_transporter-like_ATP-bd"/>
</dbReference>
<evidence type="ECO:0000256" key="9">
    <source>
        <dbReference type="ARBA" id="ARBA00004653"/>
    </source>
</evidence>
<dbReference type="GO" id="GO:0031901">
    <property type="term" value="C:early endosome membrane"/>
    <property type="evidence" value="ECO:0007669"/>
    <property type="project" value="UniProtKB-SubCell"/>
</dbReference>
<feature type="region of interest" description="Disordered" evidence="41">
    <location>
        <begin position="916"/>
        <end position="935"/>
    </location>
</feature>
<dbReference type="GO" id="GO:0005886">
    <property type="term" value="C:plasma membrane"/>
    <property type="evidence" value="ECO:0007669"/>
    <property type="project" value="UniProtKB-SubCell"/>
</dbReference>
<comment type="catalytic activity">
    <reaction evidence="34">
        <text>coproporphyrinogen III(in) + ATP + H2O = coproporphyrinogen III(out) + ADP + phosphate + H(+)</text>
        <dbReference type="Rhea" id="RHEA:66680"/>
        <dbReference type="ChEBI" id="CHEBI:15377"/>
        <dbReference type="ChEBI" id="CHEBI:15378"/>
        <dbReference type="ChEBI" id="CHEBI:30616"/>
        <dbReference type="ChEBI" id="CHEBI:43474"/>
        <dbReference type="ChEBI" id="CHEBI:57309"/>
        <dbReference type="ChEBI" id="CHEBI:456216"/>
    </reaction>
    <physiologicalReaction direction="left-to-right" evidence="34">
        <dbReference type="Rhea" id="RHEA:66681"/>
    </physiologicalReaction>
</comment>
<comment type="catalytic activity">
    <reaction evidence="37">
        <text>pheophorbide a(in) + ATP + H2O = pheophorbide a(out) + ADP + phosphate + H(+)</text>
        <dbReference type="Rhea" id="RHEA:61360"/>
        <dbReference type="ChEBI" id="CHEBI:15377"/>
        <dbReference type="ChEBI" id="CHEBI:15378"/>
        <dbReference type="ChEBI" id="CHEBI:30616"/>
        <dbReference type="ChEBI" id="CHEBI:43474"/>
        <dbReference type="ChEBI" id="CHEBI:58687"/>
        <dbReference type="ChEBI" id="CHEBI:456216"/>
    </reaction>
    <physiologicalReaction direction="left-to-right" evidence="37">
        <dbReference type="Rhea" id="RHEA:61361"/>
    </physiologicalReaction>
</comment>
<dbReference type="AlphaFoldDB" id="A0AAD5SJ49"/>
<dbReference type="SUPFAM" id="SSF90123">
    <property type="entry name" value="ABC transporter transmembrane region"/>
    <property type="match status" value="1"/>
</dbReference>
<evidence type="ECO:0000256" key="21">
    <source>
        <dbReference type="ARBA" id="ARBA00022967"/>
    </source>
</evidence>
<evidence type="ECO:0000256" key="31">
    <source>
        <dbReference type="ARBA" id="ARBA00024439"/>
    </source>
</evidence>
<evidence type="ECO:0000256" key="34">
    <source>
        <dbReference type="ARBA" id="ARBA00047753"/>
    </source>
</evidence>
<evidence type="ECO:0000256" key="13">
    <source>
        <dbReference type="ARBA" id="ARBA00022475"/>
    </source>
</evidence>
<dbReference type="GO" id="GO:0015439">
    <property type="term" value="F:ABC-type heme transporter activity"/>
    <property type="evidence" value="ECO:0007669"/>
    <property type="project" value="UniProtKB-EC"/>
</dbReference>
<organism evidence="45 46">
    <name type="scientific">Rhizophlyctis rosea</name>
    <dbReference type="NCBI Taxonomy" id="64517"/>
    <lineage>
        <taxon>Eukaryota</taxon>
        <taxon>Fungi</taxon>
        <taxon>Fungi incertae sedis</taxon>
        <taxon>Chytridiomycota</taxon>
        <taxon>Chytridiomycota incertae sedis</taxon>
        <taxon>Chytridiomycetes</taxon>
        <taxon>Rhizophlyctidales</taxon>
        <taxon>Rhizophlyctidaceae</taxon>
        <taxon>Rhizophlyctis</taxon>
    </lineage>
</organism>
<dbReference type="Pfam" id="PF16185">
    <property type="entry name" value="MTABC_N"/>
    <property type="match status" value="1"/>
</dbReference>
<evidence type="ECO:0000256" key="3">
    <source>
        <dbReference type="ARBA" id="ARBA00004337"/>
    </source>
</evidence>
<evidence type="ECO:0000256" key="32">
    <source>
        <dbReference type="ARBA" id="ARBA00031413"/>
    </source>
</evidence>
<feature type="transmembrane region" description="Helical" evidence="42">
    <location>
        <begin position="339"/>
        <end position="361"/>
    </location>
</feature>
<evidence type="ECO:0000256" key="39">
    <source>
        <dbReference type="ARBA" id="ARBA00048636"/>
    </source>
</evidence>
<comment type="similarity">
    <text evidence="29">Belongs to the ABC transporter superfamily. ABCB family. Heavy Metal importer (TC 3.A.1.210) subfamily.</text>
</comment>
<dbReference type="InterPro" id="IPR039421">
    <property type="entry name" value="Type_1_exporter"/>
</dbReference>
<comment type="catalytic activity">
    <reaction evidence="39">
        <text>coproporphyrin III(in) + ATP + H2O = coproporphyrin III(out) + ADP + phosphate + H(+)</text>
        <dbReference type="Rhea" id="RHEA:66664"/>
        <dbReference type="ChEBI" id="CHEBI:15377"/>
        <dbReference type="ChEBI" id="CHEBI:15378"/>
        <dbReference type="ChEBI" id="CHEBI:30616"/>
        <dbReference type="ChEBI" id="CHEBI:43474"/>
        <dbReference type="ChEBI" id="CHEBI:131725"/>
        <dbReference type="ChEBI" id="CHEBI:456216"/>
    </reaction>
    <physiologicalReaction direction="left-to-right" evidence="39">
        <dbReference type="Rhea" id="RHEA:66665"/>
    </physiologicalReaction>
</comment>
<dbReference type="GO" id="GO:0032585">
    <property type="term" value="C:multivesicular body membrane"/>
    <property type="evidence" value="ECO:0007669"/>
    <property type="project" value="UniProtKB-SubCell"/>
</dbReference>
<evidence type="ECO:0000256" key="22">
    <source>
        <dbReference type="ARBA" id="ARBA00022989"/>
    </source>
</evidence>
<evidence type="ECO:0000256" key="36">
    <source>
        <dbReference type="ARBA" id="ARBA00048309"/>
    </source>
</evidence>
<comment type="caution">
    <text evidence="45">The sequence shown here is derived from an EMBL/GenBank/DDBJ whole genome shotgun (WGS) entry which is preliminary data.</text>
</comment>
<feature type="transmembrane region" description="Helical" evidence="42">
    <location>
        <begin position="148"/>
        <end position="170"/>
    </location>
</feature>
<evidence type="ECO:0000256" key="2">
    <source>
        <dbReference type="ARBA" id="ARBA00004333"/>
    </source>
</evidence>
<dbReference type="GO" id="GO:0016887">
    <property type="term" value="F:ATP hydrolysis activity"/>
    <property type="evidence" value="ECO:0007669"/>
    <property type="project" value="InterPro"/>
</dbReference>
<evidence type="ECO:0000256" key="5">
    <source>
        <dbReference type="ARBA" id="ARBA00004414"/>
    </source>
</evidence>
<dbReference type="Gene3D" id="1.20.1560.10">
    <property type="entry name" value="ABC transporter type 1, transmembrane domain"/>
    <property type="match status" value="1"/>
</dbReference>
<evidence type="ECO:0000256" key="6">
    <source>
        <dbReference type="ARBA" id="ARBA00004477"/>
    </source>
</evidence>
<comment type="subcellular location">
    <subcellularLocation>
        <location evidence="8">Cell membrane</location>
        <topology evidence="8">Multi-pass membrane protein</topology>
    </subcellularLocation>
    <subcellularLocation>
        <location evidence="1">Early endosome membrane</location>
    </subcellularLocation>
    <subcellularLocation>
        <location evidence="6">Endoplasmic reticulum membrane</location>
        <topology evidence="6">Multi-pass membrane protein</topology>
    </subcellularLocation>
    <subcellularLocation>
        <location evidence="3">Endosome membrane</location>
        <topology evidence="3">Multi-pass membrane protein</topology>
    </subcellularLocation>
    <subcellularLocation>
        <location evidence="2">Endosome</location>
        <location evidence="2">Multivesicular body membrane</location>
    </subcellularLocation>
    <subcellularLocation>
        <location evidence="9">Golgi apparatus membrane</location>
        <topology evidence="9">Multi-pass membrane protein</topology>
    </subcellularLocation>
    <subcellularLocation>
        <location evidence="5">Late endosome membrane</location>
    </subcellularLocation>
    <subcellularLocation>
        <location evidence="10">Lysosome membrane</location>
    </subcellularLocation>
    <subcellularLocation>
        <location evidence="28">Melanosome membrane</location>
    </subcellularLocation>
    <subcellularLocation>
        <location evidence="4">Mitochondrion outer membrane</location>
        <topology evidence="4">Multi-pass membrane protein</topology>
    </subcellularLocation>
    <subcellularLocation>
        <location evidence="7">Secreted</location>
        <location evidence="7">Extracellular exosome</location>
    </subcellularLocation>
</comment>
<protein>
    <recommendedName>
        <fullName evidence="31">ATP-binding cassette sub-family B member 6</fullName>
        <ecNumber evidence="30">7.6.2.5</ecNumber>
    </recommendedName>
    <alternativeName>
        <fullName evidence="32">ABC-type heme transporter ABCB6</fullName>
    </alternativeName>
</protein>
<dbReference type="CDD" id="cd03253">
    <property type="entry name" value="ABCC_ATM1_transporter"/>
    <property type="match status" value="1"/>
</dbReference>
<keyword evidence="21" id="KW-1278">Translocase</keyword>
<evidence type="ECO:0000256" key="26">
    <source>
        <dbReference type="ARBA" id="ARBA00023157"/>
    </source>
</evidence>
<keyword evidence="12" id="KW-0813">Transport</keyword>
<keyword evidence="26" id="KW-1015">Disulfide bond</keyword>
<comment type="catalytic activity">
    <reaction evidence="35">
        <text>uroporphyrin I(in) + ATP + H2O = uroporphyrin I(out) + ADP + phosphate + H(+)</text>
        <dbReference type="Rhea" id="RHEA:66772"/>
        <dbReference type="ChEBI" id="CHEBI:15377"/>
        <dbReference type="ChEBI" id="CHEBI:15378"/>
        <dbReference type="ChEBI" id="CHEBI:30616"/>
        <dbReference type="ChEBI" id="CHEBI:43474"/>
        <dbReference type="ChEBI" id="CHEBI:167480"/>
        <dbReference type="ChEBI" id="CHEBI:456216"/>
    </reaction>
    <physiologicalReaction direction="left-to-right" evidence="35">
        <dbReference type="Rhea" id="RHEA:66773"/>
    </physiologicalReaction>
</comment>
<dbReference type="PANTHER" id="PTHR24221">
    <property type="entry name" value="ATP-BINDING CASSETTE SUB-FAMILY B"/>
    <property type="match status" value="1"/>
</dbReference>
<keyword evidence="16" id="KW-0547">Nucleotide-binding</keyword>
<proteinExistence type="inferred from homology"/>
<evidence type="ECO:0000256" key="11">
    <source>
        <dbReference type="ARBA" id="ARBA00011738"/>
    </source>
</evidence>
<evidence type="ECO:0000256" key="25">
    <source>
        <dbReference type="ARBA" id="ARBA00023136"/>
    </source>
</evidence>
<dbReference type="GO" id="GO:0005576">
    <property type="term" value="C:extracellular region"/>
    <property type="evidence" value="ECO:0007669"/>
    <property type="project" value="UniProtKB-SubCell"/>
</dbReference>
<evidence type="ECO:0000256" key="29">
    <source>
        <dbReference type="ARBA" id="ARBA00024363"/>
    </source>
</evidence>
<dbReference type="InterPro" id="IPR036640">
    <property type="entry name" value="ABC1_TM_sf"/>
</dbReference>
<comment type="catalytic activity">
    <reaction evidence="33">
        <text>heme b(in) + ATP + H2O = heme b(out) + ADP + phosphate + H(+)</text>
        <dbReference type="Rhea" id="RHEA:19261"/>
        <dbReference type="ChEBI" id="CHEBI:15377"/>
        <dbReference type="ChEBI" id="CHEBI:15378"/>
        <dbReference type="ChEBI" id="CHEBI:30616"/>
        <dbReference type="ChEBI" id="CHEBI:43474"/>
        <dbReference type="ChEBI" id="CHEBI:60344"/>
        <dbReference type="ChEBI" id="CHEBI:456216"/>
        <dbReference type="EC" id="7.6.2.5"/>
    </reaction>
    <physiologicalReaction direction="left-to-right" evidence="33">
        <dbReference type="Rhea" id="RHEA:19262"/>
    </physiologicalReaction>
</comment>
<feature type="compositionally biased region" description="Basic and acidic residues" evidence="41">
    <location>
        <begin position="57"/>
        <end position="79"/>
    </location>
</feature>
<evidence type="ECO:0000256" key="8">
    <source>
        <dbReference type="ARBA" id="ARBA00004651"/>
    </source>
</evidence>
<accession>A0AAD5SJ49</accession>
<dbReference type="GO" id="GO:0005524">
    <property type="term" value="F:ATP binding"/>
    <property type="evidence" value="ECO:0007669"/>
    <property type="project" value="UniProtKB-KW"/>
</dbReference>
<dbReference type="InterPro" id="IPR017871">
    <property type="entry name" value="ABC_transporter-like_CS"/>
</dbReference>
<feature type="transmembrane region" description="Helical" evidence="42">
    <location>
        <begin position="103"/>
        <end position="128"/>
    </location>
</feature>
<feature type="domain" description="ABC transporter" evidence="43">
    <location>
        <begin position="626"/>
        <end position="860"/>
    </location>
</feature>
<dbReference type="InterPro" id="IPR027417">
    <property type="entry name" value="P-loop_NTPase"/>
</dbReference>
<evidence type="ECO:0000256" key="30">
    <source>
        <dbReference type="ARBA" id="ARBA00024385"/>
    </source>
</evidence>
<reference evidence="45" key="1">
    <citation type="submission" date="2020-05" db="EMBL/GenBank/DDBJ databases">
        <title>Phylogenomic resolution of chytrid fungi.</title>
        <authorList>
            <person name="Stajich J.E."/>
            <person name="Amses K."/>
            <person name="Simmons R."/>
            <person name="Seto K."/>
            <person name="Myers J."/>
            <person name="Bonds A."/>
            <person name="Quandt C.A."/>
            <person name="Barry K."/>
            <person name="Liu P."/>
            <person name="Grigoriev I."/>
            <person name="Longcore J.E."/>
            <person name="James T.Y."/>
        </authorList>
    </citation>
    <scope>NUCLEOTIDE SEQUENCE</scope>
    <source>
        <strain evidence="45">JEL0318</strain>
    </source>
</reference>